<dbReference type="PANTHER" id="PTHR13336">
    <property type="entry name" value="OVARIAN CARCINOMA IMMUNOREACTIVE ANTIGEN"/>
    <property type="match status" value="1"/>
</dbReference>
<evidence type="ECO:0000313" key="3">
    <source>
        <dbReference type="RefSeq" id="XP_026759444.3"/>
    </source>
</evidence>
<gene>
    <name evidence="3" type="primary">LOC113518675</name>
</gene>
<dbReference type="GeneID" id="113518675"/>
<dbReference type="InterPro" id="IPR009764">
    <property type="entry name" value="OCIA_dom"/>
</dbReference>
<dbReference type="PANTHER" id="PTHR13336:SF3">
    <property type="entry name" value="OCIA DOMAIN-CONTAINING PROTEIN 1"/>
    <property type="match status" value="1"/>
</dbReference>
<dbReference type="GO" id="GO:0005768">
    <property type="term" value="C:endosome"/>
    <property type="evidence" value="ECO:0007669"/>
    <property type="project" value="TreeGrafter"/>
</dbReference>
<proteinExistence type="predicted"/>
<dbReference type="KEGG" id="gmw:113518675"/>
<dbReference type="InParanoid" id="A0A6J1X1B6"/>
<dbReference type="Proteomes" id="UP001652740">
    <property type="component" value="Unplaced"/>
</dbReference>
<dbReference type="Pfam" id="PF07051">
    <property type="entry name" value="OCIA"/>
    <property type="match status" value="1"/>
</dbReference>
<evidence type="ECO:0000259" key="1">
    <source>
        <dbReference type="Pfam" id="PF07051"/>
    </source>
</evidence>
<accession>A0A6J1X1B6</accession>
<name>A0A6J1X1B6_GALME</name>
<dbReference type="InterPro" id="IPR040187">
    <property type="entry name" value="OCAD1/2"/>
</dbReference>
<keyword evidence="2" id="KW-1185">Reference proteome</keyword>
<reference evidence="3" key="1">
    <citation type="submission" date="2025-08" db="UniProtKB">
        <authorList>
            <consortium name="RefSeq"/>
        </authorList>
    </citation>
    <scope>IDENTIFICATION</scope>
    <source>
        <tissue evidence="3">Whole larvae</tissue>
    </source>
</reference>
<evidence type="ECO:0000313" key="2">
    <source>
        <dbReference type="Proteomes" id="UP001652740"/>
    </source>
</evidence>
<dbReference type="RefSeq" id="XP_026759444.3">
    <property type="nucleotide sequence ID" value="XM_026903643.3"/>
</dbReference>
<organism evidence="2 3">
    <name type="scientific">Galleria mellonella</name>
    <name type="common">Greater wax moth</name>
    <dbReference type="NCBI Taxonomy" id="7137"/>
    <lineage>
        <taxon>Eukaryota</taxon>
        <taxon>Metazoa</taxon>
        <taxon>Ecdysozoa</taxon>
        <taxon>Arthropoda</taxon>
        <taxon>Hexapoda</taxon>
        <taxon>Insecta</taxon>
        <taxon>Pterygota</taxon>
        <taxon>Neoptera</taxon>
        <taxon>Endopterygota</taxon>
        <taxon>Lepidoptera</taxon>
        <taxon>Glossata</taxon>
        <taxon>Ditrysia</taxon>
        <taxon>Pyraloidea</taxon>
        <taxon>Pyralidae</taxon>
        <taxon>Galleriinae</taxon>
        <taxon>Galleria</taxon>
    </lineage>
</organism>
<sequence>MSNLSFHDDWLMQFDVMNGKDKKVEKKDGVDCKCYAESHTTKACPPIRNVTHPLRYYEFTQDEIKALEQCDKESFYQRCLPFSTLFATVTYAAIKFGCLKRNSHFGVYPKLLMAAWMGYLYGRISYTAECDAKLRQLPASSHLGNVMRKYHIECDPSPGHKK</sequence>
<dbReference type="AlphaFoldDB" id="A0A6J1X1B6"/>
<protein>
    <submittedName>
        <fullName evidence="3">OCIA domain-containing protein 1-like</fullName>
    </submittedName>
</protein>
<feature type="domain" description="OCIA" evidence="1">
    <location>
        <begin position="56"/>
        <end position="140"/>
    </location>
</feature>